<organism evidence="1 2">
    <name type="scientific">Zalaria obscura</name>
    <dbReference type="NCBI Taxonomy" id="2024903"/>
    <lineage>
        <taxon>Eukaryota</taxon>
        <taxon>Fungi</taxon>
        <taxon>Dikarya</taxon>
        <taxon>Ascomycota</taxon>
        <taxon>Pezizomycotina</taxon>
        <taxon>Dothideomycetes</taxon>
        <taxon>Dothideomycetidae</taxon>
        <taxon>Dothideales</taxon>
        <taxon>Zalariaceae</taxon>
        <taxon>Zalaria</taxon>
    </lineage>
</organism>
<keyword evidence="2" id="KW-1185">Reference proteome</keyword>
<proteinExistence type="predicted"/>
<dbReference type="Proteomes" id="UP001320706">
    <property type="component" value="Unassembled WGS sequence"/>
</dbReference>
<dbReference type="EMBL" id="JAMKPW020000040">
    <property type="protein sequence ID" value="KAK8198703.1"/>
    <property type="molecule type" value="Genomic_DNA"/>
</dbReference>
<gene>
    <name evidence="1" type="ORF">M8818_006570</name>
</gene>
<sequence length="484" mass="52279">MINVEELTISAAHEAFQTGRYTCKDLTAAYLERIYKFDKNGPKINSTLIGPLHGIPVLVKDQADTQGIITTYSSYVGKDNVPNEDATVIKKLKEAGAIILGKTTMSEWASTWFSYSSATESFTHNPYKLGHDPSGSSSGTGSAIAANFALLGVGEDTGGSIRIPSSFCNLVGLRPTVGLISRTGFMPLLAAQDTPGPMARTVTDCALMLDAMVGFDPRDEYSGAAFRAGPPRGGSYAHGLDPSTIKTARLGVIRSLFGSSTDPARKAVNDVLHHALSTLSAAGTTLIDVEVPDITHYMTFTPTYISCSRHDINAFLATNPHLPDDLASIVPKAPAHPTFDFTSAIAHSYTCPEQDPAYLKRVTDRLRFVRVVTCIMATHNLDALVFPDVQIPAPRHADATNGRFEGTWSFPTNTLFASQLRWPAVTVPAGFTEEGPGEFGGLPVGLELVRWEFEEERLLELARGVEVLLAARRAPKLPDVERKQ</sequence>
<evidence type="ECO:0000313" key="1">
    <source>
        <dbReference type="EMBL" id="KAK8198703.1"/>
    </source>
</evidence>
<name>A0ACC3S7Z6_9PEZI</name>
<protein>
    <submittedName>
        <fullName evidence="1">Uncharacterized protein</fullName>
    </submittedName>
</protein>
<evidence type="ECO:0000313" key="2">
    <source>
        <dbReference type="Proteomes" id="UP001320706"/>
    </source>
</evidence>
<accession>A0ACC3S7Z6</accession>
<reference evidence="1" key="1">
    <citation type="submission" date="2024-02" db="EMBL/GenBank/DDBJ databases">
        <title>Metagenome Assembled Genome of Zalaria obscura JY119.</title>
        <authorList>
            <person name="Vighnesh L."/>
            <person name="Jagadeeshwari U."/>
            <person name="Venkata Ramana C."/>
            <person name="Sasikala C."/>
        </authorList>
    </citation>
    <scope>NUCLEOTIDE SEQUENCE</scope>
    <source>
        <strain evidence="1">JY119</strain>
    </source>
</reference>
<comment type="caution">
    <text evidence="1">The sequence shown here is derived from an EMBL/GenBank/DDBJ whole genome shotgun (WGS) entry which is preliminary data.</text>
</comment>